<dbReference type="InterPro" id="IPR003593">
    <property type="entry name" value="AAA+_ATPase"/>
</dbReference>
<feature type="transmembrane region" description="Helical" evidence="10">
    <location>
        <begin position="291"/>
        <end position="318"/>
    </location>
</feature>
<dbReference type="PROSITE" id="PS50929">
    <property type="entry name" value="ABC_TM1F"/>
    <property type="match status" value="1"/>
</dbReference>
<dbReference type="GO" id="GO:0034040">
    <property type="term" value="F:ATPase-coupled lipid transmembrane transporter activity"/>
    <property type="evidence" value="ECO:0007669"/>
    <property type="project" value="TreeGrafter"/>
</dbReference>
<evidence type="ECO:0000313" key="14">
    <source>
        <dbReference type="Proteomes" id="UP001178662"/>
    </source>
</evidence>
<feature type="transmembrane region" description="Helical" evidence="10">
    <location>
        <begin position="525"/>
        <end position="544"/>
    </location>
</feature>
<evidence type="ECO:0000256" key="10">
    <source>
        <dbReference type="SAM" id="Phobius"/>
    </source>
</evidence>
<dbReference type="GO" id="GO:0016887">
    <property type="term" value="F:ATP hydrolysis activity"/>
    <property type="evidence" value="ECO:0007669"/>
    <property type="project" value="InterPro"/>
</dbReference>
<feature type="domain" description="ABC transmembrane type-1" evidence="12">
    <location>
        <begin position="303"/>
        <end position="575"/>
    </location>
</feature>
<dbReference type="Gene3D" id="1.20.1560.10">
    <property type="entry name" value="ABC transporter type 1, transmembrane domain"/>
    <property type="match status" value="1"/>
</dbReference>
<keyword evidence="4 10" id="KW-0812">Transmembrane</keyword>
<dbReference type="Proteomes" id="UP001178662">
    <property type="component" value="Chromosome"/>
</dbReference>
<dbReference type="SMART" id="SM00382">
    <property type="entry name" value="AAA"/>
    <property type="match status" value="1"/>
</dbReference>
<dbReference type="SUPFAM" id="SSF90123">
    <property type="entry name" value="ABC transporter transmembrane region"/>
    <property type="match status" value="1"/>
</dbReference>
<dbReference type="PANTHER" id="PTHR24221">
    <property type="entry name" value="ATP-BINDING CASSETTE SUB-FAMILY B"/>
    <property type="match status" value="1"/>
</dbReference>
<dbReference type="GO" id="GO:0140359">
    <property type="term" value="F:ABC-type transporter activity"/>
    <property type="evidence" value="ECO:0007669"/>
    <property type="project" value="InterPro"/>
</dbReference>
<evidence type="ECO:0000256" key="2">
    <source>
        <dbReference type="ARBA" id="ARBA00022448"/>
    </source>
</evidence>
<dbReference type="InterPro" id="IPR036640">
    <property type="entry name" value="ABC1_TM_sf"/>
</dbReference>
<accession>A0AA95EY62</accession>
<evidence type="ECO:0000256" key="6">
    <source>
        <dbReference type="ARBA" id="ARBA00022807"/>
    </source>
</evidence>
<dbReference type="Pfam" id="PF00664">
    <property type="entry name" value="ABC_membrane"/>
    <property type="match status" value="1"/>
</dbReference>
<dbReference type="SUPFAM" id="SSF52540">
    <property type="entry name" value="P-loop containing nucleoside triphosphate hydrolases"/>
    <property type="match status" value="1"/>
</dbReference>
<feature type="domain" description="ABC transporter" evidence="11">
    <location>
        <begin position="619"/>
        <end position="853"/>
    </location>
</feature>
<evidence type="ECO:0000259" key="11">
    <source>
        <dbReference type="PROSITE" id="PS50893"/>
    </source>
</evidence>
<dbReference type="EMBL" id="CP119317">
    <property type="protein sequence ID" value="WEK54947.1"/>
    <property type="molecule type" value="Genomic_DNA"/>
</dbReference>
<keyword evidence="5" id="KW-0547">Nucleotide-binding</keyword>
<keyword evidence="3" id="KW-1003">Cell membrane</keyword>
<keyword evidence="2" id="KW-0813">Transport</keyword>
<dbReference type="GO" id="GO:0008234">
    <property type="term" value="F:cysteine-type peptidase activity"/>
    <property type="evidence" value="ECO:0007669"/>
    <property type="project" value="UniProtKB-KW"/>
</dbReference>
<dbReference type="GO" id="GO:0005886">
    <property type="term" value="C:plasma membrane"/>
    <property type="evidence" value="ECO:0007669"/>
    <property type="project" value="UniProtKB-SubCell"/>
</dbReference>
<name>A0AA95EY62_9BACL</name>
<keyword evidence="6" id="KW-0378">Hydrolase</keyword>
<reference evidence="13" key="1">
    <citation type="submission" date="2023-03" db="EMBL/GenBank/DDBJ databases">
        <title>Andean soil-derived lignocellulolytic bacterial consortium as a source of novel taxa and putative plastic-active enzymes.</title>
        <authorList>
            <person name="Diaz-Garcia L."/>
            <person name="Chuvochina M."/>
            <person name="Feuerriegel G."/>
            <person name="Bunk B."/>
            <person name="Sproer C."/>
            <person name="Streit W.R."/>
            <person name="Rodriguez L.M."/>
            <person name="Overmann J."/>
            <person name="Jimenez D.J."/>
        </authorList>
    </citation>
    <scope>NUCLEOTIDE SEQUENCE</scope>
    <source>
        <strain evidence="13">MAG 2441</strain>
    </source>
</reference>
<evidence type="ECO:0000256" key="9">
    <source>
        <dbReference type="ARBA" id="ARBA00023136"/>
    </source>
</evidence>
<dbReference type="FunFam" id="3.40.50.300:FF:000299">
    <property type="entry name" value="ABC transporter ATP-binding protein/permease"/>
    <property type="match status" value="1"/>
</dbReference>
<proteinExistence type="predicted"/>
<dbReference type="InterPro" id="IPR039421">
    <property type="entry name" value="Type_1_exporter"/>
</dbReference>
<dbReference type="Pfam" id="PF00005">
    <property type="entry name" value="ABC_tran"/>
    <property type="match status" value="1"/>
</dbReference>
<protein>
    <submittedName>
        <fullName evidence="13">ABC transporter transmembrane domain-containing protein</fullName>
    </submittedName>
</protein>
<feature type="transmembrane region" description="Helical" evidence="10">
    <location>
        <begin position="418"/>
        <end position="436"/>
    </location>
</feature>
<evidence type="ECO:0000256" key="3">
    <source>
        <dbReference type="ARBA" id="ARBA00022475"/>
    </source>
</evidence>
<keyword evidence="7" id="KW-0067">ATP-binding</keyword>
<dbReference type="InterPro" id="IPR027417">
    <property type="entry name" value="P-loop_NTPase"/>
</dbReference>
<keyword evidence="6" id="KW-0788">Thiol protease</keyword>
<evidence type="ECO:0000256" key="4">
    <source>
        <dbReference type="ARBA" id="ARBA00022692"/>
    </source>
</evidence>
<dbReference type="InterPro" id="IPR011527">
    <property type="entry name" value="ABC1_TM_dom"/>
</dbReference>
<dbReference type="PROSITE" id="PS50893">
    <property type="entry name" value="ABC_TRANSPORTER_2"/>
    <property type="match status" value="1"/>
</dbReference>
<comment type="subcellular location">
    <subcellularLocation>
        <location evidence="1">Cell membrane</location>
        <topology evidence="1">Multi-pass membrane protein</topology>
    </subcellularLocation>
</comment>
<evidence type="ECO:0000256" key="7">
    <source>
        <dbReference type="ARBA" id="ARBA00022840"/>
    </source>
</evidence>
<dbReference type="PANTHER" id="PTHR24221:SF654">
    <property type="entry name" value="ATP-BINDING CASSETTE SUB-FAMILY B MEMBER 6"/>
    <property type="match status" value="1"/>
</dbReference>
<keyword evidence="9 10" id="KW-0472">Membrane</keyword>
<organism evidence="13 14">
    <name type="scientific">Candidatus Cohnella colombiensis</name>
    <dbReference type="NCBI Taxonomy" id="3121368"/>
    <lineage>
        <taxon>Bacteria</taxon>
        <taxon>Bacillati</taxon>
        <taxon>Bacillota</taxon>
        <taxon>Bacilli</taxon>
        <taxon>Bacillales</taxon>
        <taxon>Paenibacillaceae</taxon>
        <taxon>Cohnella</taxon>
    </lineage>
</organism>
<keyword evidence="6" id="KW-0645">Protease</keyword>
<dbReference type="CDD" id="cd06462">
    <property type="entry name" value="Peptidase_S24_S26"/>
    <property type="match status" value="1"/>
</dbReference>
<feature type="transmembrane region" description="Helical" evidence="10">
    <location>
        <begin position="338"/>
        <end position="356"/>
    </location>
</feature>
<feature type="transmembrane region" description="Helical" evidence="10">
    <location>
        <begin position="442"/>
        <end position="461"/>
    </location>
</feature>
<dbReference type="InterPro" id="IPR017871">
    <property type="entry name" value="ABC_transporter-like_CS"/>
</dbReference>
<feature type="transmembrane region" description="Helical" evidence="10">
    <location>
        <begin position="550"/>
        <end position="571"/>
    </location>
</feature>
<gene>
    <name evidence="13" type="ORF">P0Y55_02355</name>
</gene>
<dbReference type="PROSITE" id="PS00211">
    <property type="entry name" value="ABC_TRANSPORTER_1"/>
    <property type="match status" value="1"/>
</dbReference>
<evidence type="ECO:0000256" key="5">
    <source>
        <dbReference type="ARBA" id="ARBA00022741"/>
    </source>
</evidence>
<evidence type="ECO:0000256" key="8">
    <source>
        <dbReference type="ARBA" id="ARBA00022989"/>
    </source>
</evidence>
<sequence length="859" mass="97519">MRENNILTFTYLMEQKGEVRLRAHGYSMYPYIHPGDECCFIPAVQPFMLGHIYLVAMDSGQLYSHRLHAIMEGPEGTRYIFRGDGNKQSDVPVNADQVIGVLGHLIRNGDPVNEKSKWRSAWSHLAVKLPAVLRMTVKMSWMKRRRQQEADKQLKLEHEGNEQKQTYSYKMLNAAGKLVLCTIVLDCDHFRLYDEHQIQLLSIAKIHFAKMSLVETGSGAHLEWIEKGSGSARRIGFSPLSELTQLQNIEARMNSWAEDLSINDDNIDHIQQSELQIRLSWRRRLQIGMKLLRYIAPFRMQILFSSVIMLLMVGLEVIPPLLMRQIIDGSVLTSKGSGFTFLILLLIMVYFLQSAFQVVRESIAIRVGGKVMSHLRTDLYSKLMGASIRYFEERRTAHYSGRVQNDTGGIQRFLTNDLSSLFVEGMMAIVIFGMMLTLDWQITLYIVGAIMIGIALTWRVFPLMRKLMNRSWNADYWLSQYITETLYGIRVVKAYNQERREERRFAQLNDNAVRRTIEVQRLSRWIYPGIHIAFSITIALVWYVGGRQVMSGGMTLGTVIAYTSYLSMFLGQLQQNFHLAKNSNSVFLSAERVLNILQLSEDATPRIGTVKLPSVKGNIQIRGLSYGYEQGSTVLKNISVDIRAGQKVGIIGSSGAGKTTLIHLLCRFYDADAGTIKLDGIDIRQIAIEDYRKHVGIVFQETYLFDGTVADNIAYSRPDASPEEIITAARMANAHRFIMGLPFGYETMVGERGLFLSGGERQRLAIARTLLQNPSILILDEATSSVDTETEQEIQEALHRLCKGRTTIAIAHRLNTLKDADRILTLHQGTIIDDSSLLERNARVEEKDIHERANKHALA</sequence>
<keyword evidence="14" id="KW-1185">Reference proteome</keyword>
<keyword evidence="8 10" id="KW-1133">Transmembrane helix</keyword>
<evidence type="ECO:0000313" key="13">
    <source>
        <dbReference type="EMBL" id="WEK54947.1"/>
    </source>
</evidence>
<dbReference type="Gene3D" id="3.40.50.300">
    <property type="entry name" value="P-loop containing nucleotide triphosphate hydrolases"/>
    <property type="match status" value="1"/>
</dbReference>
<evidence type="ECO:0000259" key="12">
    <source>
        <dbReference type="PROSITE" id="PS50929"/>
    </source>
</evidence>
<dbReference type="InterPro" id="IPR003439">
    <property type="entry name" value="ABC_transporter-like_ATP-bd"/>
</dbReference>
<dbReference type="GO" id="GO:0005524">
    <property type="term" value="F:ATP binding"/>
    <property type="evidence" value="ECO:0007669"/>
    <property type="project" value="UniProtKB-KW"/>
</dbReference>
<dbReference type="AlphaFoldDB" id="A0AA95EY62"/>
<evidence type="ECO:0000256" key="1">
    <source>
        <dbReference type="ARBA" id="ARBA00004651"/>
    </source>
</evidence>